<accession>A0AAD9RP62</accession>
<comment type="subcellular location">
    <subcellularLocation>
        <location evidence="1 10">Cell membrane</location>
        <topology evidence="1 10">Multi-pass membrane protein</topology>
    </subcellularLocation>
</comment>
<evidence type="ECO:0000256" key="4">
    <source>
        <dbReference type="ARBA" id="ARBA00022692"/>
    </source>
</evidence>
<feature type="transmembrane region" description="Helical" evidence="10">
    <location>
        <begin position="90"/>
        <end position="108"/>
    </location>
</feature>
<dbReference type="PANTHER" id="PTHR21137:SF35">
    <property type="entry name" value="ODORANT RECEPTOR 19A-RELATED"/>
    <property type="match status" value="1"/>
</dbReference>
<dbReference type="Proteomes" id="UP001258017">
    <property type="component" value="Unassembled WGS sequence"/>
</dbReference>
<name>A0AAD9RP62_9HYME</name>
<dbReference type="GO" id="GO:0004984">
    <property type="term" value="F:olfactory receptor activity"/>
    <property type="evidence" value="ECO:0007669"/>
    <property type="project" value="InterPro"/>
</dbReference>
<evidence type="ECO:0000256" key="2">
    <source>
        <dbReference type="ARBA" id="ARBA00022475"/>
    </source>
</evidence>
<reference evidence="11" key="2">
    <citation type="journal article" date="2023" name="Commun. Biol.">
        <title>Intrasexual cuticular hydrocarbon dimorphism in a wasp sheds light on hydrocarbon biosynthesis genes in Hymenoptera.</title>
        <authorList>
            <person name="Moris V.C."/>
            <person name="Podsiadlowski L."/>
            <person name="Martin S."/>
            <person name="Oeyen J.P."/>
            <person name="Donath A."/>
            <person name="Petersen M."/>
            <person name="Wilbrandt J."/>
            <person name="Misof B."/>
            <person name="Liedtke D."/>
            <person name="Thamm M."/>
            <person name="Scheiner R."/>
            <person name="Schmitt T."/>
            <person name="Niehuis O."/>
        </authorList>
    </citation>
    <scope>NUCLEOTIDE SEQUENCE</scope>
    <source>
        <strain evidence="11">GBR_01_08_01A</strain>
    </source>
</reference>
<comment type="caution">
    <text evidence="11">The sequence shown here is derived from an EMBL/GenBank/DDBJ whole genome shotgun (WGS) entry which is preliminary data.</text>
</comment>
<keyword evidence="7 10" id="KW-0472">Membrane</keyword>
<feature type="transmembrane region" description="Helical" evidence="10">
    <location>
        <begin position="52"/>
        <end position="78"/>
    </location>
</feature>
<keyword evidence="9 10" id="KW-0807">Transducer</keyword>
<dbReference type="GO" id="GO:0007165">
    <property type="term" value="P:signal transduction"/>
    <property type="evidence" value="ECO:0007669"/>
    <property type="project" value="UniProtKB-KW"/>
</dbReference>
<feature type="transmembrane region" description="Helical" evidence="10">
    <location>
        <begin position="316"/>
        <end position="335"/>
    </location>
</feature>
<dbReference type="EMBL" id="JAIFRP010000030">
    <property type="protein sequence ID" value="KAK2583198.1"/>
    <property type="molecule type" value="Genomic_DNA"/>
</dbReference>
<dbReference type="GO" id="GO:0005886">
    <property type="term" value="C:plasma membrane"/>
    <property type="evidence" value="ECO:0007669"/>
    <property type="project" value="UniProtKB-SubCell"/>
</dbReference>
<keyword evidence="2" id="KW-1003">Cell membrane</keyword>
<evidence type="ECO:0000256" key="6">
    <source>
        <dbReference type="ARBA" id="ARBA00022989"/>
    </source>
</evidence>
<evidence type="ECO:0000256" key="1">
    <source>
        <dbReference type="ARBA" id="ARBA00004651"/>
    </source>
</evidence>
<evidence type="ECO:0000313" key="11">
    <source>
        <dbReference type="EMBL" id="KAK2583198.1"/>
    </source>
</evidence>
<dbReference type="PANTHER" id="PTHR21137">
    <property type="entry name" value="ODORANT RECEPTOR"/>
    <property type="match status" value="1"/>
</dbReference>
<evidence type="ECO:0000256" key="10">
    <source>
        <dbReference type="RuleBase" id="RU351113"/>
    </source>
</evidence>
<evidence type="ECO:0000256" key="5">
    <source>
        <dbReference type="ARBA" id="ARBA00022725"/>
    </source>
</evidence>
<keyword evidence="3 10" id="KW-0716">Sensory transduction</keyword>
<dbReference type="Pfam" id="PF02949">
    <property type="entry name" value="7tm_6"/>
    <property type="match status" value="1"/>
</dbReference>
<dbReference type="AlphaFoldDB" id="A0AAD9RP62"/>
<dbReference type="InterPro" id="IPR004117">
    <property type="entry name" value="7tm6_olfct_rcpt"/>
</dbReference>
<keyword evidence="5 10" id="KW-0552">Olfaction</keyword>
<organism evidence="11 12">
    <name type="scientific">Odynerus spinipes</name>
    <dbReference type="NCBI Taxonomy" id="1348599"/>
    <lineage>
        <taxon>Eukaryota</taxon>
        <taxon>Metazoa</taxon>
        <taxon>Ecdysozoa</taxon>
        <taxon>Arthropoda</taxon>
        <taxon>Hexapoda</taxon>
        <taxon>Insecta</taxon>
        <taxon>Pterygota</taxon>
        <taxon>Neoptera</taxon>
        <taxon>Endopterygota</taxon>
        <taxon>Hymenoptera</taxon>
        <taxon>Apocrita</taxon>
        <taxon>Aculeata</taxon>
        <taxon>Vespoidea</taxon>
        <taxon>Vespidae</taxon>
        <taxon>Eumeninae</taxon>
        <taxon>Odynerus</taxon>
    </lineage>
</organism>
<evidence type="ECO:0000313" key="12">
    <source>
        <dbReference type="Proteomes" id="UP001258017"/>
    </source>
</evidence>
<keyword evidence="8 10" id="KW-0675">Receptor</keyword>
<keyword evidence="4 10" id="KW-0812">Transmembrane</keyword>
<evidence type="ECO:0000256" key="3">
    <source>
        <dbReference type="ARBA" id="ARBA00022606"/>
    </source>
</evidence>
<keyword evidence="12" id="KW-1185">Reference proteome</keyword>
<reference evidence="11" key="1">
    <citation type="submission" date="2021-08" db="EMBL/GenBank/DDBJ databases">
        <authorList>
            <person name="Misof B."/>
            <person name="Oliver O."/>
            <person name="Podsiadlowski L."/>
            <person name="Donath A."/>
            <person name="Peters R."/>
            <person name="Mayer C."/>
            <person name="Rust J."/>
            <person name="Gunkel S."/>
            <person name="Lesny P."/>
            <person name="Martin S."/>
            <person name="Oeyen J.P."/>
            <person name="Petersen M."/>
            <person name="Panagiotis P."/>
            <person name="Wilbrandt J."/>
            <person name="Tanja T."/>
        </authorList>
    </citation>
    <scope>NUCLEOTIDE SEQUENCE</scope>
    <source>
        <strain evidence="11">GBR_01_08_01A</strain>
        <tissue evidence="11">Thorax + abdomen</tissue>
    </source>
</reference>
<keyword evidence="6 10" id="KW-1133">Transmembrane helix</keyword>
<sequence>MAGRADIVNGLNAISKRNYNDDINYSFEWNRWLLKPIGVWPCKSDTPWPKKLVYRFLILMYSFLILLLVVCSTLYIFLDIQDIEMRLRRIGPISYCLMALIKYWFLILHEKDIRNCMDYMEDDWKNVKCQKDRQLMLESTLFGRRITVISATFTFGGVFFYQTVLSLTSSKIVVGNFTFRPLVYPVSKVIIDIRRSPANELMILAQSVLGIVMNAVTVGSCNLAALCALHACGQLKILMSRLNNLVDGCTNKKNTVDERLADIVKLHVRILSFISFTEYSLKEISLVEVLGCTMNMCMLGYYSITDWNNGQVISSITYFTLIVSFAFNIFIFCYIGEVLFEECKKVAETTYMINWYQLSGKKPLSLLLIMAISSSSIRLTAGKFVNLSINSFGDIIKTSVAYLNVLRTITS</sequence>
<comment type="similarity">
    <text evidence="10">Belongs to the insect chemoreceptor superfamily. Heteromeric odorant receptor channel (TC 1.A.69) family.</text>
</comment>
<feature type="transmembrane region" description="Helical" evidence="10">
    <location>
        <begin position="141"/>
        <end position="161"/>
    </location>
</feature>
<evidence type="ECO:0000256" key="9">
    <source>
        <dbReference type="ARBA" id="ARBA00023224"/>
    </source>
</evidence>
<protein>
    <recommendedName>
        <fullName evidence="10">Odorant receptor</fullName>
    </recommendedName>
</protein>
<evidence type="ECO:0000256" key="7">
    <source>
        <dbReference type="ARBA" id="ARBA00023136"/>
    </source>
</evidence>
<comment type="caution">
    <text evidence="10">Lacks conserved residue(s) required for the propagation of feature annotation.</text>
</comment>
<proteinExistence type="inferred from homology"/>
<gene>
    <name evidence="11" type="ORF">KPH14_009218</name>
</gene>
<feature type="transmembrane region" description="Helical" evidence="10">
    <location>
        <begin position="284"/>
        <end position="304"/>
    </location>
</feature>
<dbReference type="GO" id="GO:0005549">
    <property type="term" value="F:odorant binding"/>
    <property type="evidence" value="ECO:0007669"/>
    <property type="project" value="InterPro"/>
</dbReference>
<evidence type="ECO:0000256" key="8">
    <source>
        <dbReference type="ARBA" id="ARBA00023170"/>
    </source>
</evidence>